<accession>A0A1A8ZUQ0</accession>
<name>A0A1A8ZUQ0_9ACTN</name>
<sequence>MSEATPPTDPTPEPWTPPDPPAAWTPPDPLAAPQPWAPPTPWSASTPPPPDPTAPERPAPAGPDRGVEAGTGPTAPGGEPAGSPAPGGEPAGSYFPTHRPATPPSADQPGPTGPGGPPPVPAPSGWPPPAYPPPYAYPGAPRPASGNGRTVAIVLGVVAALVLSVCGCLGGLTVLGMATGDSGNSADPYDDSWPEPEGTGPDDFSEEPTEAPASPAVTPSAGSGRFTVVYEVTGTGPVDVQFYDANADFLQLDEVSSPWRLTFTANDRERVQIIASPGDSGEVTCRITINGKVVSRDSGEYGATCFGW</sequence>
<proteinExistence type="inferred from homology"/>
<keyword evidence="5 8" id="KW-1133">Transmembrane helix</keyword>
<dbReference type="PATRIC" id="fig|261654.4.peg.3856"/>
<evidence type="ECO:0000313" key="9">
    <source>
        <dbReference type="EMBL" id="SBT47643.1"/>
    </source>
</evidence>
<evidence type="ECO:0000256" key="1">
    <source>
        <dbReference type="ARBA" id="ARBA00004236"/>
    </source>
</evidence>
<reference evidence="10" key="1">
    <citation type="submission" date="2016-06" db="EMBL/GenBank/DDBJ databases">
        <authorList>
            <person name="Varghese N."/>
            <person name="Submissions Spin"/>
        </authorList>
    </citation>
    <scope>NUCLEOTIDE SEQUENCE [LARGE SCALE GENOMIC DNA]</scope>
    <source>
        <strain evidence="10">DSM 44815</strain>
    </source>
</reference>
<evidence type="ECO:0000313" key="10">
    <source>
        <dbReference type="Proteomes" id="UP000199385"/>
    </source>
</evidence>
<dbReference type="Proteomes" id="UP000199385">
    <property type="component" value="Chromosome I"/>
</dbReference>
<protein>
    <submittedName>
        <fullName evidence="9">Membrane protein</fullName>
    </submittedName>
</protein>
<evidence type="ECO:0000256" key="2">
    <source>
        <dbReference type="ARBA" id="ARBA00007531"/>
    </source>
</evidence>
<feature type="compositionally biased region" description="Pro residues" evidence="7">
    <location>
        <begin position="7"/>
        <end position="61"/>
    </location>
</feature>
<keyword evidence="10" id="KW-1185">Reference proteome</keyword>
<feature type="region of interest" description="Disordered" evidence="7">
    <location>
        <begin position="182"/>
        <end position="219"/>
    </location>
</feature>
<evidence type="ECO:0000256" key="5">
    <source>
        <dbReference type="ARBA" id="ARBA00022989"/>
    </source>
</evidence>
<evidence type="ECO:0000256" key="4">
    <source>
        <dbReference type="ARBA" id="ARBA00022692"/>
    </source>
</evidence>
<dbReference type="AlphaFoldDB" id="A0A1A8ZUQ0"/>
<feature type="compositionally biased region" description="Pro residues" evidence="7">
    <location>
        <begin position="111"/>
        <end position="126"/>
    </location>
</feature>
<dbReference type="RefSeq" id="WP_091666079.1">
    <property type="nucleotide sequence ID" value="NZ_LT594323.1"/>
</dbReference>
<feature type="region of interest" description="Disordered" evidence="7">
    <location>
        <begin position="1"/>
        <end position="126"/>
    </location>
</feature>
<dbReference type="InterPro" id="IPR008693">
    <property type="entry name" value="MmpS"/>
</dbReference>
<feature type="transmembrane region" description="Helical" evidence="8">
    <location>
        <begin position="151"/>
        <end position="178"/>
    </location>
</feature>
<evidence type="ECO:0000256" key="7">
    <source>
        <dbReference type="SAM" id="MobiDB-lite"/>
    </source>
</evidence>
<evidence type="ECO:0000256" key="3">
    <source>
        <dbReference type="ARBA" id="ARBA00022475"/>
    </source>
</evidence>
<comment type="subcellular location">
    <subcellularLocation>
        <location evidence="1">Cell membrane</location>
    </subcellularLocation>
</comment>
<evidence type="ECO:0000256" key="6">
    <source>
        <dbReference type="ARBA" id="ARBA00023136"/>
    </source>
</evidence>
<dbReference type="OrthoDB" id="3406002at2"/>
<dbReference type="InterPro" id="IPR038468">
    <property type="entry name" value="MmpS_C"/>
</dbReference>
<feature type="compositionally biased region" description="Low complexity" evidence="7">
    <location>
        <begin position="70"/>
        <end position="93"/>
    </location>
</feature>
<keyword evidence="3" id="KW-1003">Cell membrane</keyword>
<evidence type="ECO:0000256" key="8">
    <source>
        <dbReference type="SAM" id="Phobius"/>
    </source>
</evidence>
<comment type="similarity">
    <text evidence="2">Belongs to the MmpS family.</text>
</comment>
<dbReference type="Gene3D" id="2.60.40.2880">
    <property type="entry name" value="MmpS1-5, C-terminal soluble domain"/>
    <property type="match status" value="1"/>
</dbReference>
<dbReference type="GO" id="GO:0005886">
    <property type="term" value="C:plasma membrane"/>
    <property type="evidence" value="ECO:0007669"/>
    <property type="project" value="UniProtKB-SubCell"/>
</dbReference>
<gene>
    <name evidence="9" type="ORF">GA0070611_3793</name>
</gene>
<keyword evidence="4 8" id="KW-0812">Transmembrane</keyword>
<dbReference type="STRING" id="261654.GA0070611_3793"/>
<organism evidence="9 10">
    <name type="scientific">Micromonospora auratinigra</name>
    <dbReference type="NCBI Taxonomy" id="261654"/>
    <lineage>
        <taxon>Bacteria</taxon>
        <taxon>Bacillati</taxon>
        <taxon>Actinomycetota</taxon>
        <taxon>Actinomycetes</taxon>
        <taxon>Micromonosporales</taxon>
        <taxon>Micromonosporaceae</taxon>
        <taxon>Micromonospora</taxon>
    </lineage>
</organism>
<dbReference type="Pfam" id="PF05423">
    <property type="entry name" value="Mycobact_memb"/>
    <property type="match status" value="1"/>
</dbReference>
<dbReference type="EMBL" id="LT594323">
    <property type="protein sequence ID" value="SBT47643.1"/>
    <property type="molecule type" value="Genomic_DNA"/>
</dbReference>
<keyword evidence="6 8" id="KW-0472">Membrane</keyword>